<reference evidence="2" key="1">
    <citation type="journal article" date="2023" name="Science">
        <title>Genome structures resolve the early diversification of teleost fishes.</title>
        <authorList>
            <person name="Parey E."/>
            <person name="Louis A."/>
            <person name="Montfort J."/>
            <person name="Bouchez O."/>
            <person name="Roques C."/>
            <person name="Iampietro C."/>
            <person name="Lluch J."/>
            <person name="Castinel A."/>
            <person name="Donnadieu C."/>
            <person name="Desvignes T."/>
            <person name="Floi Bucao C."/>
            <person name="Jouanno E."/>
            <person name="Wen M."/>
            <person name="Mejri S."/>
            <person name="Dirks R."/>
            <person name="Jansen H."/>
            <person name="Henkel C."/>
            <person name="Chen W.J."/>
            <person name="Zahm M."/>
            <person name="Cabau C."/>
            <person name="Klopp C."/>
            <person name="Thompson A.W."/>
            <person name="Robinson-Rechavi M."/>
            <person name="Braasch I."/>
            <person name="Lecointre G."/>
            <person name="Bobe J."/>
            <person name="Postlethwait J.H."/>
            <person name="Berthelot C."/>
            <person name="Roest Crollius H."/>
            <person name="Guiguen Y."/>
        </authorList>
    </citation>
    <scope>NUCLEOTIDE SEQUENCE</scope>
    <source>
        <strain evidence="2">WJC10195</strain>
    </source>
</reference>
<evidence type="ECO:0008006" key="4">
    <source>
        <dbReference type="Google" id="ProtNLM"/>
    </source>
</evidence>
<proteinExistence type="predicted"/>
<dbReference type="PANTHER" id="PTHR33861:SF4">
    <property type="entry name" value="MEIOSIS-SPECIFIC COILED-COIL DOMAIN-CONTAINING PROTEIN MEIOC"/>
    <property type="match status" value="1"/>
</dbReference>
<keyword evidence="3" id="KW-1185">Reference proteome</keyword>
<dbReference type="GO" id="GO:0005737">
    <property type="term" value="C:cytoplasm"/>
    <property type="evidence" value="ECO:0007669"/>
    <property type="project" value="TreeGrafter"/>
</dbReference>
<dbReference type="AlphaFoldDB" id="A0A9Q1EES5"/>
<dbReference type="OrthoDB" id="5978002at2759"/>
<dbReference type="GO" id="GO:0007144">
    <property type="term" value="P:female meiosis I"/>
    <property type="evidence" value="ECO:0007669"/>
    <property type="project" value="TreeGrafter"/>
</dbReference>
<feature type="region of interest" description="Disordered" evidence="1">
    <location>
        <begin position="186"/>
        <end position="232"/>
    </location>
</feature>
<dbReference type="Proteomes" id="UP001152622">
    <property type="component" value="Chromosome 19"/>
</dbReference>
<accession>A0A9Q1EES5</accession>
<protein>
    <recommendedName>
        <fullName evidence="4">MEIOC protein</fullName>
    </recommendedName>
</protein>
<sequence length="232" mass="25853">MSSMYSWSCAMSSGEPWRRRGKRLRQIWQETFLGGEFQAPITLPFHVSQPIRPEWIVLIVDQLREQARVVALVGKMERLRSAPVHANITTTLERHLEAIRFTQQRRKDEIVNTANRQRQGAPRYSDDKDVLALAAAIKELAMLTRKARTALWCALQMTLPKGVLGTAARQAELERALLELCNPGEGELPGLGVGGTQPPTGPSSDKKEVGPRGGREAKAQLEIRAANDPRTE</sequence>
<organism evidence="2 3">
    <name type="scientific">Synaphobranchus kaupii</name>
    <name type="common">Kaup's arrowtooth eel</name>
    <dbReference type="NCBI Taxonomy" id="118154"/>
    <lineage>
        <taxon>Eukaryota</taxon>
        <taxon>Metazoa</taxon>
        <taxon>Chordata</taxon>
        <taxon>Craniata</taxon>
        <taxon>Vertebrata</taxon>
        <taxon>Euteleostomi</taxon>
        <taxon>Actinopterygii</taxon>
        <taxon>Neopterygii</taxon>
        <taxon>Teleostei</taxon>
        <taxon>Anguilliformes</taxon>
        <taxon>Synaphobranchidae</taxon>
        <taxon>Synaphobranchus</taxon>
    </lineage>
</organism>
<gene>
    <name evidence="2" type="ORF">SKAU_G00386260</name>
</gene>
<evidence type="ECO:0000313" key="3">
    <source>
        <dbReference type="Proteomes" id="UP001152622"/>
    </source>
</evidence>
<dbReference type="GO" id="GO:0048255">
    <property type="term" value="P:mRNA stabilization"/>
    <property type="evidence" value="ECO:0007669"/>
    <property type="project" value="TreeGrafter"/>
</dbReference>
<evidence type="ECO:0000313" key="2">
    <source>
        <dbReference type="EMBL" id="KAJ8337406.1"/>
    </source>
</evidence>
<name>A0A9Q1EES5_SYNKA</name>
<feature type="compositionally biased region" description="Basic and acidic residues" evidence="1">
    <location>
        <begin position="204"/>
        <end position="232"/>
    </location>
</feature>
<dbReference type="PANTHER" id="PTHR33861">
    <property type="entry name" value="PROTEIN CBG18333"/>
    <property type="match status" value="1"/>
</dbReference>
<dbReference type="Pfam" id="PF15189">
    <property type="entry name" value="MEIOC"/>
    <property type="match status" value="1"/>
</dbReference>
<evidence type="ECO:0000256" key="1">
    <source>
        <dbReference type="SAM" id="MobiDB-lite"/>
    </source>
</evidence>
<comment type="caution">
    <text evidence="2">The sequence shown here is derived from an EMBL/GenBank/DDBJ whole genome shotgun (WGS) entry which is preliminary data.</text>
</comment>
<dbReference type="GO" id="GO:0005634">
    <property type="term" value="C:nucleus"/>
    <property type="evidence" value="ECO:0007669"/>
    <property type="project" value="TreeGrafter"/>
</dbReference>
<dbReference type="GO" id="GO:0007141">
    <property type="term" value="P:male meiosis I"/>
    <property type="evidence" value="ECO:0007669"/>
    <property type="project" value="TreeGrafter"/>
</dbReference>
<dbReference type="EMBL" id="JAINUF010000019">
    <property type="protein sequence ID" value="KAJ8337406.1"/>
    <property type="molecule type" value="Genomic_DNA"/>
</dbReference>
<dbReference type="InterPro" id="IPR027963">
    <property type="entry name" value="MEIOC"/>
</dbReference>